<evidence type="ECO:0000256" key="4">
    <source>
        <dbReference type="ARBA" id="ARBA00023242"/>
    </source>
</evidence>
<name>A0A8J2PB83_9HEXA</name>
<dbReference type="PANTHER" id="PTHR31661:SF1">
    <property type="entry name" value="CDAN1-INTERACTING NUCLEASE 1"/>
    <property type="match status" value="1"/>
</dbReference>
<proteinExistence type="predicted"/>
<keyword evidence="3" id="KW-0963">Cytoplasm</keyword>
<evidence type="ECO:0000256" key="2">
    <source>
        <dbReference type="ARBA" id="ARBA00004496"/>
    </source>
</evidence>
<dbReference type="Proteomes" id="UP000708208">
    <property type="component" value="Unassembled WGS sequence"/>
</dbReference>
<comment type="subcellular location">
    <subcellularLocation>
        <location evidence="2">Cytoplasm</location>
    </subcellularLocation>
    <subcellularLocation>
        <location evidence="1">Nucleus</location>
    </subcellularLocation>
</comment>
<dbReference type="Pfam" id="PF14811">
    <property type="entry name" value="TPD"/>
    <property type="match status" value="1"/>
</dbReference>
<protein>
    <recommendedName>
        <fullName evidence="5">CDAN1-interacting nuclease 1</fullName>
    </recommendedName>
</protein>
<gene>
    <name evidence="7" type="ORF">AFUS01_LOCUS19238</name>
</gene>
<keyword evidence="4" id="KW-0539">Nucleus</keyword>
<dbReference type="GO" id="GO:0005634">
    <property type="term" value="C:nucleus"/>
    <property type="evidence" value="ECO:0007669"/>
    <property type="project" value="UniProtKB-SubCell"/>
</dbReference>
<dbReference type="InterPro" id="IPR029404">
    <property type="entry name" value="CDIN1"/>
</dbReference>
<evidence type="ECO:0000256" key="1">
    <source>
        <dbReference type="ARBA" id="ARBA00004123"/>
    </source>
</evidence>
<dbReference type="GO" id="GO:0005737">
    <property type="term" value="C:cytoplasm"/>
    <property type="evidence" value="ECO:0007669"/>
    <property type="project" value="UniProtKB-SubCell"/>
</dbReference>
<accession>A0A8J2PB83</accession>
<dbReference type="AlphaFoldDB" id="A0A8J2PB83"/>
<sequence>MISKKLYDEILTSISETSLQNAHSRLEEKYPTVSPLTLGSILGNYVQRKMKKTHASHNNSEKITAYYEEYENAVVKKEPPGIIVRMAANAELCPTLMARFVLEGYLRSQQQQRTMRHKESKKDTAESSNTPTRVPPINLMALKSEVSRLIKDTTEIENPNLSYEVHLCTIHDSFYGPLPDAIKNAVGREYEVILEEKLKELKILYIDEQELRKRGYDKTPDFKLELPIGIDGKIVNWVESKATFGDEETHRGYMEDQLISYKNRYGPGLVIYWLGHVDTLDDSSISASGIMIRENMPTNIVHMDTNWEWEDLPSKLSDTRLK</sequence>
<reference evidence="7" key="1">
    <citation type="submission" date="2021-06" db="EMBL/GenBank/DDBJ databases">
        <authorList>
            <person name="Hodson N. C."/>
            <person name="Mongue J. A."/>
            <person name="Jaron S. K."/>
        </authorList>
    </citation>
    <scope>NUCLEOTIDE SEQUENCE</scope>
</reference>
<comment type="caution">
    <text evidence="7">The sequence shown here is derived from an EMBL/GenBank/DDBJ whole genome shotgun (WGS) entry which is preliminary data.</text>
</comment>
<dbReference type="EMBL" id="CAJVCH010197059">
    <property type="protein sequence ID" value="CAG7730611.1"/>
    <property type="molecule type" value="Genomic_DNA"/>
</dbReference>
<evidence type="ECO:0000256" key="6">
    <source>
        <dbReference type="SAM" id="MobiDB-lite"/>
    </source>
</evidence>
<keyword evidence="8" id="KW-1185">Reference proteome</keyword>
<evidence type="ECO:0000313" key="7">
    <source>
        <dbReference type="EMBL" id="CAG7730611.1"/>
    </source>
</evidence>
<dbReference type="PANTHER" id="PTHR31661">
    <property type="entry name" value="SIMILAR TO CDNA SEQUENCE BC052040"/>
    <property type="match status" value="1"/>
</dbReference>
<evidence type="ECO:0000256" key="3">
    <source>
        <dbReference type="ARBA" id="ARBA00022490"/>
    </source>
</evidence>
<evidence type="ECO:0000256" key="5">
    <source>
        <dbReference type="ARBA" id="ARBA00023480"/>
    </source>
</evidence>
<organism evidence="7 8">
    <name type="scientific">Allacma fusca</name>
    <dbReference type="NCBI Taxonomy" id="39272"/>
    <lineage>
        <taxon>Eukaryota</taxon>
        <taxon>Metazoa</taxon>
        <taxon>Ecdysozoa</taxon>
        <taxon>Arthropoda</taxon>
        <taxon>Hexapoda</taxon>
        <taxon>Collembola</taxon>
        <taxon>Symphypleona</taxon>
        <taxon>Sminthuridae</taxon>
        <taxon>Allacma</taxon>
    </lineage>
</organism>
<evidence type="ECO:0000313" key="8">
    <source>
        <dbReference type="Proteomes" id="UP000708208"/>
    </source>
</evidence>
<feature type="region of interest" description="Disordered" evidence="6">
    <location>
        <begin position="111"/>
        <end position="135"/>
    </location>
</feature>
<dbReference type="OrthoDB" id="1272at2759"/>